<evidence type="ECO:0000313" key="2">
    <source>
        <dbReference type="Proteomes" id="UP000228934"/>
    </source>
</evidence>
<sequence length="31" mass="3911">MRPRMIYNREKNECKTENDFPSFLIIDHRKK</sequence>
<protein>
    <submittedName>
        <fullName evidence="1">Uncharacterized protein</fullName>
    </submittedName>
</protein>
<accession>A0A2G9RHX8</accession>
<proteinExistence type="predicted"/>
<dbReference type="EMBL" id="KV942153">
    <property type="protein sequence ID" value="PIO27487.1"/>
    <property type="molecule type" value="Genomic_DNA"/>
</dbReference>
<name>A0A2G9RHX8_AQUCT</name>
<dbReference type="AlphaFoldDB" id="A0A2G9RHX8"/>
<gene>
    <name evidence="1" type="ORF">AB205_0052260</name>
</gene>
<keyword evidence="2" id="KW-1185">Reference proteome</keyword>
<organism evidence="1 2">
    <name type="scientific">Aquarana catesbeiana</name>
    <name type="common">American bullfrog</name>
    <name type="synonym">Rana catesbeiana</name>
    <dbReference type="NCBI Taxonomy" id="8400"/>
    <lineage>
        <taxon>Eukaryota</taxon>
        <taxon>Metazoa</taxon>
        <taxon>Chordata</taxon>
        <taxon>Craniata</taxon>
        <taxon>Vertebrata</taxon>
        <taxon>Euteleostomi</taxon>
        <taxon>Amphibia</taxon>
        <taxon>Batrachia</taxon>
        <taxon>Anura</taxon>
        <taxon>Neobatrachia</taxon>
        <taxon>Ranoidea</taxon>
        <taxon>Ranidae</taxon>
        <taxon>Aquarana</taxon>
    </lineage>
</organism>
<evidence type="ECO:0000313" key="1">
    <source>
        <dbReference type="EMBL" id="PIO27487.1"/>
    </source>
</evidence>
<dbReference type="Proteomes" id="UP000228934">
    <property type="component" value="Unassembled WGS sequence"/>
</dbReference>
<reference evidence="2" key="1">
    <citation type="journal article" date="2017" name="Nat. Commun.">
        <title>The North American bullfrog draft genome provides insight into hormonal regulation of long noncoding RNA.</title>
        <authorList>
            <person name="Hammond S.A."/>
            <person name="Warren R.L."/>
            <person name="Vandervalk B.P."/>
            <person name="Kucuk E."/>
            <person name="Khan H."/>
            <person name="Gibb E.A."/>
            <person name="Pandoh P."/>
            <person name="Kirk H."/>
            <person name="Zhao Y."/>
            <person name="Jones M."/>
            <person name="Mungall A.J."/>
            <person name="Coope R."/>
            <person name="Pleasance S."/>
            <person name="Moore R.A."/>
            <person name="Holt R.A."/>
            <person name="Round J.M."/>
            <person name="Ohora S."/>
            <person name="Walle B.V."/>
            <person name="Veldhoen N."/>
            <person name="Helbing C.C."/>
            <person name="Birol I."/>
        </authorList>
    </citation>
    <scope>NUCLEOTIDE SEQUENCE [LARGE SCALE GENOMIC DNA]</scope>
</reference>